<dbReference type="InterPro" id="IPR018062">
    <property type="entry name" value="HTH_AraC-typ_CS"/>
</dbReference>
<gene>
    <name evidence="5" type="ORF">ACFOWS_10815</name>
</gene>
<dbReference type="InterPro" id="IPR009057">
    <property type="entry name" value="Homeodomain-like_sf"/>
</dbReference>
<dbReference type="SMART" id="SM00342">
    <property type="entry name" value="HTH_ARAC"/>
    <property type="match status" value="1"/>
</dbReference>
<dbReference type="SUPFAM" id="SSF46689">
    <property type="entry name" value="Homeodomain-like"/>
    <property type="match status" value="1"/>
</dbReference>
<evidence type="ECO:0000256" key="1">
    <source>
        <dbReference type="ARBA" id="ARBA00023015"/>
    </source>
</evidence>
<evidence type="ECO:0000313" key="5">
    <source>
        <dbReference type="EMBL" id="MFC4220629.1"/>
    </source>
</evidence>
<accession>A0ABV8PM76</accession>
<dbReference type="EMBL" id="JBHSCL010000004">
    <property type="protein sequence ID" value="MFC4220629.1"/>
    <property type="molecule type" value="Genomic_DNA"/>
</dbReference>
<keyword evidence="6" id="KW-1185">Reference proteome</keyword>
<feature type="domain" description="HTH araC/xylS-type" evidence="4">
    <location>
        <begin position="75"/>
        <end position="174"/>
    </location>
</feature>
<dbReference type="PROSITE" id="PS01124">
    <property type="entry name" value="HTH_ARAC_FAMILY_2"/>
    <property type="match status" value="1"/>
</dbReference>
<name>A0ABV8PM76_9FLAO</name>
<dbReference type="Pfam" id="PF12833">
    <property type="entry name" value="HTH_18"/>
    <property type="match status" value="1"/>
</dbReference>
<dbReference type="PANTHER" id="PTHR43280">
    <property type="entry name" value="ARAC-FAMILY TRANSCRIPTIONAL REGULATOR"/>
    <property type="match status" value="1"/>
</dbReference>
<dbReference type="RefSeq" id="WP_379764363.1">
    <property type="nucleotide sequence ID" value="NZ_JBHSCL010000004.1"/>
</dbReference>
<keyword evidence="2" id="KW-0238">DNA-binding</keyword>
<keyword evidence="3" id="KW-0804">Transcription</keyword>
<protein>
    <submittedName>
        <fullName evidence="5">Helix-turn-helix domain-containing protein</fullName>
    </submittedName>
</protein>
<dbReference type="Proteomes" id="UP001595841">
    <property type="component" value="Unassembled WGS sequence"/>
</dbReference>
<organism evidence="5 6">
    <name type="scientific">Flagellimonas marina</name>
    <dbReference type="NCBI Taxonomy" id="1775168"/>
    <lineage>
        <taxon>Bacteria</taxon>
        <taxon>Pseudomonadati</taxon>
        <taxon>Bacteroidota</taxon>
        <taxon>Flavobacteriia</taxon>
        <taxon>Flavobacteriales</taxon>
        <taxon>Flavobacteriaceae</taxon>
        <taxon>Flagellimonas</taxon>
    </lineage>
</organism>
<evidence type="ECO:0000256" key="2">
    <source>
        <dbReference type="ARBA" id="ARBA00023125"/>
    </source>
</evidence>
<evidence type="ECO:0000313" key="6">
    <source>
        <dbReference type="Proteomes" id="UP001595841"/>
    </source>
</evidence>
<dbReference type="PANTHER" id="PTHR43280:SF28">
    <property type="entry name" value="HTH-TYPE TRANSCRIPTIONAL ACTIVATOR RHAS"/>
    <property type="match status" value="1"/>
</dbReference>
<evidence type="ECO:0000256" key="3">
    <source>
        <dbReference type="ARBA" id="ARBA00023163"/>
    </source>
</evidence>
<sequence length="187" mass="21633">MIINVKYDATITLKVILQEQLERLDIPHILHGTGEIEVKRSLSSEEMEELTNNLNTYGIQILSDQKVALVQRIKNAINEMLQNDMARSHKVSSYLTDTLNYSYTYLSNLFSETTYTSIENFVILRKVDHAKDLMTNTNLTLTEIAYRLNYSSVAHLSSQFKKTTGLTPTKFQKIVKKRRENRIQQTI</sequence>
<reference evidence="6" key="1">
    <citation type="journal article" date="2019" name="Int. J. Syst. Evol. Microbiol.">
        <title>The Global Catalogue of Microorganisms (GCM) 10K type strain sequencing project: providing services to taxonomists for standard genome sequencing and annotation.</title>
        <authorList>
            <consortium name="The Broad Institute Genomics Platform"/>
            <consortium name="The Broad Institute Genome Sequencing Center for Infectious Disease"/>
            <person name="Wu L."/>
            <person name="Ma J."/>
        </authorList>
    </citation>
    <scope>NUCLEOTIDE SEQUENCE [LARGE SCALE GENOMIC DNA]</scope>
    <source>
        <strain evidence="6">CGMCC 1.15774</strain>
    </source>
</reference>
<evidence type="ECO:0000259" key="4">
    <source>
        <dbReference type="PROSITE" id="PS01124"/>
    </source>
</evidence>
<dbReference type="PROSITE" id="PS00041">
    <property type="entry name" value="HTH_ARAC_FAMILY_1"/>
    <property type="match status" value="1"/>
</dbReference>
<dbReference type="Gene3D" id="1.10.10.60">
    <property type="entry name" value="Homeodomain-like"/>
    <property type="match status" value="1"/>
</dbReference>
<dbReference type="InterPro" id="IPR018060">
    <property type="entry name" value="HTH_AraC"/>
</dbReference>
<keyword evidence="1" id="KW-0805">Transcription regulation</keyword>
<proteinExistence type="predicted"/>
<comment type="caution">
    <text evidence="5">The sequence shown here is derived from an EMBL/GenBank/DDBJ whole genome shotgun (WGS) entry which is preliminary data.</text>
</comment>